<dbReference type="GO" id="GO:0006508">
    <property type="term" value="P:proteolysis"/>
    <property type="evidence" value="ECO:0007669"/>
    <property type="project" value="UniProtKB-KW"/>
</dbReference>
<dbReference type="PROSITE" id="PS50106">
    <property type="entry name" value="PDZ"/>
    <property type="match status" value="1"/>
</dbReference>
<dbReference type="SUPFAM" id="SSF50494">
    <property type="entry name" value="Trypsin-like serine proteases"/>
    <property type="match status" value="1"/>
</dbReference>
<dbReference type="SMART" id="SM00228">
    <property type="entry name" value="PDZ"/>
    <property type="match status" value="1"/>
</dbReference>
<dbReference type="Gene3D" id="2.30.42.10">
    <property type="match status" value="1"/>
</dbReference>
<evidence type="ECO:0000259" key="6">
    <source>
        <dbReference type="PROSITE" id="PS50106"/>
    </source>
</evidence>
<evidence type="ECO:0000256" key="1">
    <source>
        <dbReference type="ARBA" id="ARBA00010541"/>
    </source>
</evidence>
<gene>
    <name evidence="7" type="ORF">CGE01nite_21760</name>
</gene>
<sequence length="572" mass="57171">MTTPTPENHPQAEPTQPLPPVPAPPTAPQNASQDEATPGTAASEHTAPVQAQPTQPTQAYPTHAPVTPTAAIPAAQAPAPAVQPGYAPLYAGPQPVAPQPAAPQQPGPNPWAIGAQPTEPPAPGADPARAQRRGRVWIPVTAAAAAALVAAAATLGVTSALDRDAAATGTSNGSSSFAQLGQSANDAVPVSGSTDDSPDWQAVAAAVQASVVAIQTTSQSGTALGSGVVIDDAGHIVTNNHVVAGAQDDKVQVTLTDGRIFTADVVGTDPTTDLAVIKLVDPPKDLEAAALGTSEGVRVGQAVMAVGNPLGLQNTVTTGIVSAVDRPVSTQDESGSQTTVTNAIQVDASVNPGNSGGPLFDAQGRVIGINSSIATTSQQSGSIGLGFAIPVDLVKNVAGQLIENGTAQHAFLGVGLDDGTATADGVTRAGAVVKQVNEGSPAADAGLQVGDVVVGIDGDAVGGAESLTAFVRAHASGDKVTLTVVRDDKAIDVEVTLATKEDTTSSQPGQGQDGQGQNGQGQDGQGQDQQGQNGQGQDQQGDQGGPQRGGQVPDLQNMTPEELWEWLQQNQG</sequence>
<feature type="transmembrane region" description="Helical" evidence="5">
    <location>
        <begin position="136"/>
        <end position="157"/>
    </location>
</feature>
<organism evidence="7 8">
    <name type="scientific">Cellulomonas gelida</name>
    <dbReference type="NCBI Taxonomy" id="1712"/>
    <lineage>
        <taxon>Bacteria</taxon>
        <taxon>Bacillati</taxon>
        <taxon>Actinomycetota</taxon>
        <taxon>Actinomycetes</taxon>
        <taxon>Micrococcales</taxon>
        <taxon>Cellulomonadaceae</taxon>
        <taxon>Cellulomonas</taxon>
    </lineage>
</organism>
<evidence type="ECO:0000256" key="3">
    <source>
        <dbReference type="ARBA" id="ARBA00022801"/>
    </source>
</evidence>
<comment type="similarity">
    <text evidence="1">Belongs to the peptidase S1C family.</text>
</comment>
<evidence type="ECO:0000256" key="2">
    <source>
        <dbReference type="ARBA" id="ARBA00022670"/>
    </source>
</evidence>
<dbReference type="InterPro" id="IPR001940">
    <property type="entry name" value="Peptidase_S1C"/>
</dbReference>
<dbReference type="PANTHER" id="PTHR43343:SF3">
    <property type="entry name" value="PROTEASE DO-LIKE 8, CHLOROPLASTIC"/>
    <property type="match status" value="1"/>
</dbReference>
<dbReference type="InterPro" id="IPR051201">
    <property type="entry name" value="Chloro_Bact_Ser_Proteases"/>
</dbReference>
<evidence type="ECO:0000313" key="7">
    <source>
        <dbReference type="EMBL" id="GEA84925.1"/>
    </source>
</evidence>
<proteinExistence type="inferred from homology"/>
<accession>A0A4Y3KP45</accession>
<dbReference type="GO" id="GO:0004252">
    <property type="term" value="F:serine-type endopeptidase activity"/>
    <property type="evidence" value="ECO:0007669"/>
    <property type="project" value="InterPro"/>
</dbReference>
<keyword evidence="5" id="KW-1133">Transmembrane helix</keyword>
<comment type="caution">
    <text evidence="7">The sequence shown here is derived from an EMBL/GenBank/DDBJ whole genome shotgun (WGS) entry which is preliminary data.</text>
</comment>
<keyword evidence="5" id="KW-0812">Transmembrane</keyword>
<reference evidence="7 8" key="1">
    <citation type="submission" date="2019-06" db="EMBL/GenBank/DDBJ databases">
        <title>Whole genome shotgun sequence of Cellulomonas gelida NBRC 3748.</title>
        <authorList>
            <person name="Hosoyama A."/>
            <person name="Uohara A."/>
            <person name="Ohji S."/>
            <person name="Ichikawa N."/>
        </authorList>
    </citation>
    <scope>NUCLEOTIDE SEQUENCE [LARGE SCALE GENOMIC DNA]</scope>
    <source>
        <strain evidence="7 8">NBRC 3748</strain>
    </source>
</reference>
<dbReference type="InterPro" id="IPR043504">
    <property type="entry name" value="Peptidase_S1_PA_chymotrypsin"/>
</dbReference>
<feature type="compositionally biased region" description="Pro residues" evidence="4">
    <location>
        <begin position="95"/>
        <end position="109"/>
    </location>
</feature>
<keyword evidence="8" id="KW-1185">Reference proteome</keyword>
<dbReference type="Pfam" id="PF13365">
    <property type="entry name" value="Trypsin_2"/>
    <property type="match status" value="1"/>
</dbReference>
<dbReference type="InterPro" id="IPR009003">
    <property type="entry name" value="Peptidase_S1_PA"/>
</dbReference>
<dbReference type="SUPFAM" id="SSF50156">
    <property type="entry name" value="PDZ domain-like"/>
    <property type="match status" value="1"/>
</dbReference>
<name>A0A4Y3KP45_9CELL</name>
<dbReference type="PRINTS" id="PR00834">
    <property type="entry name" value="PROTEASES2C"/>
</dbReference>
<feature type="region of interest" description="Disordered" evidence="4">
    <location>
        <begin position="1"/>
        <end position="131"/>
    </location>
</feature>
<dbReference type="Gene3D" id="2.40.10.10">
    <property type="entry name" value="Trypsin-like serine proteases"/>
    <property type="match status" value="2"/>
</dbReference>
<feature type="compositionally biased region" description="Low complexity" evidence="4">
    <location>
        <begin position="46"/>
        <end position="94"/>
    </location>
</feature>
<dbReference type="OrthoDB" id="9758917at2"/>
<dbReference type="InterPro" id="IPR001478">
    <property type="entry name" value="PDZ"/>
</dbReference>
<dbReference type="AlphaFoldDB" id="A0A4Y3KP45"/>
<feature type="compositionally biased region" description="Low complexity" evidence="4">
    <location>
        <begin position="525"/>
        <end position="541"/>
    </location>
</feature>
<evidence type="ECO:0000313" key="8">
    <source>
        <dbReference type="Proteomes" id="UP000320461"/>
    </source>
</evidence>
<feature type="compositionally biased region" description="Pro residues" evidence="4">
    <location>
        <begin position="16"/>
        <end position="27"/>
    </location>
</feature>
<feature type="region of interest" description="Disordered" evidence="4">
    <location>
        <begin position="498"/>
        <end position="572"/>
    </location>
</feature>
<evidence type="ECO:0000256" key="4">
    <source>
        <dbReference type="SAM" id="MobiDB-lite"/>
    </source>
</evidence>
<dbReference type="Proteomes" id="UP000320461">
    <property type="component" value="Unassembled WGS sequence"/>
</dbReference>
<dbReference type="PANTHER" id="PTHR43343">
    <property type="entry name" value="PEPTIDASE S12"/>
    <property type="match status" value="1"/>
</dbReference>
<keyword evidence="5" id="KW-0472">Membrane</keyword>
<feature type="compositionally biased region" description="Gly residues" evidence="4">
    <location>
        <begin position="511"/>
        <end position="524"/>
    </location>
</feature>
<keyword evidence="2" id="KW-0645">Protease</keyword>
<dbReference type="EMBL" id="BJLQ01000022">
    <property type="protein sequence ID" value="GEA84925.1"/>
    <property type="molecule type" value="Genomic_DNA"/>
</dbReference>
<dbReference type="RefSeq" id="WP_141370892.1">
    <property type="nucleotide sequence ID" value="NZ_BJLQ01000022.1"/>
</dbReference>
<keyword evidence="3" id="KW-0378">Hydrolase</keyword>
<evidence type="ECO:0000256" key="5">
    <source>
        <dbReference type="SAM" id="Phobius"/>
    </source>
</evidence>
<feature type="domain" description="PDZ" evidence="6">
    <location>
        <begin position="390"/>
        <end position="488"/>
    </location>
</feature>
<protein>
    <recommendedName>
        <fullName evidence="6">PDZ domain-containing protein</fullName>
    </recommendedName>
</protein>
<dbReference type="Pfam" id="PF13180">
    <property type="entry name" value="PDZ_2"/>
    <property type="match status" value="1"/>
</dbReference>
<dbReference type="InterPro" id="IPR036034">
    <property type="entry name" value="PDZ_sf"/>
</dbReference>